<dbReference type="PANTHER" id="PTHR38827">
    <property type="entry name" value="T. BRUCEI SPP.-SPECIFIC PROTEIN-RELATED"/>
    <property type="match status" value="1"/>
</dbReference>
<proteinExistence type="predicted"/>
<dbReference type="VEuPathDB" id="TriTrypDB:BCY84_03676"/>
<dbReference type="EMBL" id="PRFC01000211">
    <property type="protein sequence ID" value="PWV00009.1"/>
    <property type="molecule type" value="Genomic_DNA"/>
</dbReference>
<dbReference type="VEuPathDB" id="TriTrypDB:TcCL_NonESM01652"/>
<name>A0A2V2VXP4_TRYCR</name>
<dbReference type="VEuPathDB" id="TriTrypDB:C4B63_4g3139c"/>
<dbReference type="OMA" id="AHCIAGM"/>
<dbReference type="AlphaFoldDB" id="A0A2V2VXP4"/>
<dbReference type="VEuPathDB" id="TriTrypDB:TcCLB.503809.75"/>
<dbReference type="VEuPathDB" id="TriTrypDB:TcBrA4_0086960"/>
<comment type="caution">
    <text evidence="1">The sequence shown here is derived from an EMBL/GenBank/DDBJ whole genome shotgun (WGS) entry which is preliminary data.</text>
</comment>
<accession>A0A2V2VXP4</accession>
<organism evidence="1 2">
    <name type="scientific">Trypanosoma cruzi</name>
    <dbReference type="NCBI Taxonomy" id="5693"/>
    <lineage>
        <taxon>Eukaryota</taxon>
        <taxon>Discoba</taxon>
        <taxon>Euglenozoa</taxon>
        <taxon>Kinetoplastea</taxon>
        <taxon>Metakinetoplastina</taxon>
        <taxon>Trypanosomatida</taxon>
        <taxon>Trypanosomatidae</taxon>
        <taxon>Trypanosoma</taxon>
        <taxon>Schizotrypanum</taxon>
    </lineage>
</organism>
<dbReference type="VEuPathDB" id="TriTrypDB:TcYC6_0113230"/>
<reference evidence="1 2" key="1">
    <citation type="journal article" date="2018" name="Microb. Genom.">
        <title>Expanding an expanded genome: long-read sequencing of Trypanosoma cruzi.</title>
        <authorList>
            <person name="Berna L."/>
            <person name="Rodriguez M."/>
            <person name="Chiribao M.L."/>
            <person name="Parodi-Talice A."/>
            <person name="Pita S."/>
            <person name="Rijo G."/>
            <person name="Alvarez-Valin F."/>
            <person name="Robello C."/>
        </authorList>
    </citation>
    <scope>NUCLEOTIDE SEQUENCE [LARGE SCALE GENOMIC DNA]</scope>
    <source>
        <strain evidence="1 2">TCC</strain>
    </source>
</reference>
<evidence type="ECO:0000313" key="1">
    <source>
        <dbReference type="EMBL" id="PWV00009.1"/>
    </source>
</evidence>
<evidence type="ECO:0000313" key="2">
    <source>
        <dbReference type="Proteomes" id="UP000246078"/>
    </source>
</evidence>
<dbReference type="VEuPathDB" id="TriTrypDB:C3747_211g289c"/>
<dbReference type="VEuPathDB" id="TriTrypDB:TcCLB.511357.9"/>
<dbReference type="PANTHER" id="PTHR38827:SF1">
    <property type="entry name" value="T. BRUCEI SPP.-SPECIFIC PROTEIN"/>
    <property type="match status" value="1"/>
</dbReference>
<dbReference type="VEuPathDB" id="TriTrypDB:TcG_00110"/>
<sequence length="131" mass="14332">MFGRRVFASAGVPRHMWAPLHIQSNRQANRVLPSLAPLASLENMRTTLKPFLETSKLVQGGVLKDLLPNEDALLAHSSPLMPFLAVLCSQSHSFFSPFLEKTLFVLTPAHGNKKNWAVGANGGRTGALRKC</sequence>
<protein>
    <submittedName>
        <fullName evidence="1">Uncharacterized protein</fullName>
    </submittedName>
</protein>
<dbReference type="OrthoDB" id="259903at2759"/>
<gene>
    <name evidence="1" type="ORF">C3747_211g289c</name>
</gene>
<dbReference type="Proteomes" id="UP000246078">
    <property type="component" value="Unassembled WGS sequence"/>
</dbReference>